<dbReference type="EMBL" id="JACHIL010000005">
    <property type="protein sequence ID" value="MBB5092275.1"/>
    <property type="molecule type" value="Genomic_DNA"/>
</dbReference>
<name>A0A7W8AN33_9HYPH</name>
<evidence type="ECO:0000313" key="2">
    <source>
        <dbReference type="EMBL" id="MBB5092275.1"/>
    </source>
</evidence>
<protein>
    <submittedName>
        <fullName evidence="2">Catechol 2,3-dioxygenase-like lactoylglutathione lyase family enzyme</fullName>
    </submittedName>
</protein>
<proteinExistence type="predicted"/>
<dbReference type="InterPro" id="IPR029068">
    <property type="entry name" value="Glyas_Bleomycin-R_OHBP_Dase"/>
</dbReference>
<dbReference type="Pfam" id="PF00903">
    <property type="entry name" value="Glyoxalase"/>
    <property type="match status" value="1"/>
</dbReference>
<evidence type="ECO:0000313" key="3">
    <source>
        <dbReference type="Proteomes" id="UP000531231"/>
    </source>
</evidence>
<dbReference type="PROSITE" id="PS51819">
    <property type="entry name" value="VOC"/>
    <property type="match status" value="1"/>
</dbReference>
<dbReference type="Gene3D" id="3.10.180.10">
    <property type="entry name" value="2,3-Dihydroxybiphenyl 1,2-Dioxygenase, domain 1"/>
    <property type="match status" value="1"/>
</dbReference>
<evidence type="ECO:0000259" key="1">
    <source>
        <dbReference type="PROSITE" id="PS51819"/>
    </source>
</evidence>
<reference evidence="2 3" key="1">
    <citation type="submission" date="2020-08" db="EMBL/GenBank/DDBJ databases">
        <title>Genomic Encyclopedia of Type Strains, Phase IV (KMG-IV): sequencing the most valuable type-strain genomes for metagenomic binning, comparative biology and taxonomic classification.</title>
        <authorList>
            <person name="Goeker M."/>
        </authorList>
    </citation>
    <scope>NUCLEOTIDE SEQUENCE [LARGE SCALE GENOMIC DNA]</scope>
    <source>
        <strain evidence="2 3">DSM 25620</strain>
    </source>
</reference>
<comment type="caution">
    <text evidence="2">The sequence shown here is derived from an EMBL/GenBank/DDBJ whole genome shotgun (WGS) entry which is preliminary data.</text>
</comment>
<keyword evidence="2" id="KW-0456">Lyase</keyword>
<sequence>MPMSLFDHIGFESRDIPASYQFYSGSMAALELRVLQTADNLFFVSGNARSPLPFLRIVAAKSANGADSASQPGQHLHLKFSAKSHEQVEAFHQAALRSGGRESSAPSYQGPKEMGYFAALVFDPDGNTVEVGVHEKHG</sequence>
<dbReference type="PANTHER" id="PTHR35006:SF2">
    <property type="entry name" value="GLYOXALASE FAMILY PROTEIN (AFU_ORTHOLOGUE AFUA_5G14830)"/>
    <property type="match status" value="1"/>
</dbReference>
<feature type="domain" description="VOC" evidence="1">
    <location>
        <begin position="5"/>
        <end position="134"/>
    </location>
</feature>
<keyword evidence="2" id="KW-0560">Oxidoreductase</keyword>
<dbReference type="InterPro" id="IPR004360">
    <property type="entry name" value="Glyas_Fos-R_dOase_dom"/>
</dbReference>
<accession>A0A7W8AN33</accession>
<dbReference type="GO" id="GO:0016829">
    <property type="term" value="F:lyase activity"/>
    <property type="evidence" value="ECO:0007669"/>
    <property type="project" value="UniProtKB-KW"/>
</dbReference>
<dbReference type="PANTHER" id="PTHR35006">
    <property type="entry name" value="GLYOXALASE FAMILY PROTEIN (AFU_ORTHOLOGUE AFUA_5G14830)"/>
    <property type="match status" value="1"/>
</dbReference>
<gene>
    <name evidence="2" type="ORF">HNQ68_002829</name>
</gene>
<dbReference type="GO" id="GO:0051213">
    <property type="term" value="F:dioxygenase activity"/>
    <property type="evidence" value="ECO:0007669"/>
    <property type="project" value="UniProtKB-KW"/>
</dbReference>
<dbReference type="Proteomes" id="UP000531231">
    <property type="component" value="Unassembled WGS sequence"/>
</dbReference>
<dbReference type="SUPFAM" id="SSF54593">
    <property type="entry name" value="Glyoxalase/Bleomycin resistance protein/Dihydroxybiphenyl dioxygenase"/>
    <property type="match status" value="1"/>
</dbReference>
<dbReference type="InterPro" id="IPR037523">
    <property type="entry name" value="VOC_core"/>
</dbReference>
<keyword evidence="2" id="KW-0223">Dioxygenase</keyword>
<dbReference type="AlphaFoldDB" id="A0A7W8AN33"/>
<organism evidence="2 3">
    <name type="scientific">Pseudochrobactrum saccharolyticum</name>
    <dbReference type="NCBI Taxonomy" id="354352"/>
    <lineage>
        <taxon>Bacteria</taxon>
        <taxon>Pseudomonadati</taxon>
        <taxon>Pseudomonadota</taxon>
        <taxon>Alphaproteobacteria</taxon>
        <taxon>Hyphomicrobiales</taxon>
        <taxon>Brucellaceae</taxon>
        <taxon>Pseudochrobactrum</taxon>
    </lineage>
</organism>
<keyword evidence="3" id="KW-1185">Reference proteome</keyword>